<feature type="compositionally biased region" description="Acidic residues" evidence="1">
    <location>
        <begin position="108"/>
        <end position="124"/>
    </location>
</feature>
<reference evidence="4" key="2">
    <citation type="submission" date="2025-08" db="UniProtKB">
        <authorList>
            <consortium name="RefSeq"/>
        </authorList>
    </citation>
    <scope>IDENTIFICATION</scope>
    <source>
        <tissue evidence="4">Etiolated seedlings</tissue>
    </source>
</reference>
<dbReference type="InterPro" id="IPR044824">
    <property type="entry name" value="MAIN-like"/>
</dbReference>
<dbReference type="PANTHER" id="PTHR46033:SF8">
    <property type="entry name" value="PROTEIN MAINTENANCE OF MERISTEMS-LIKE"/>
    <property type="match status" value="1"/>
</dbReference>
<evidence type="ECO:0000313" key="3">
    <source>
        <dbReference type="Proteomes" id="UP000087171"/>
    </source>
</evidence>
<keyword evidence="3" id="KW-1185">Reference proteome</keyword>
<dbReference type="GO" id="GO:0010073">
    <property type="term" value="P:meristem maintenance"/>
    <property type="evidence" value="ECO:0007669"/>
    <property type="project" value="InterPro"/>
</dbReference>
<dbReference type="PaxDb" id="3827-XP_004489618.1"/>
<dbReference type="AlphaFoldDB" id="A0A1S2XHX0"/>
<feature type="domain" description="Aminotransferase-like plant mobile" evidence="2">
    <location>
        <begin position="198"/>
        <end position="492"/>
    </location>
</feature>
<evidence type="ECO:0000313" key="4">
    <source>
        <dbReference type="RefSeq" id="XP_004489618.1"/>
    </source>
</evidence>
<evidence type="ECO:0000256" key="1">
    <source>
        <dbReference type="SAM" id="MobiDB-lite"/>
    </source>
</evidence>
<protein>
    <submittedName>
        <fullName evidence="4">Protein MAIN-LIKE 1-like</fullName>
    </submittedName>
</protein>
<organism evidence="3 4">
    <name type="scientific">Cicer arietinum</name>
    <name type="common">Chickpea</name>
    <name type="synonym">Garbanzo</name>
    <dbReference type="NCBI Taxonomy" id="3827"/>
    <lineage>
        <taxon>Eukaryota</taxon>
        <taxon>Viridiplantae</taxon>
        <taxon>Streptophyta</taxon>
        <taxon>Embryophyta</taxon>
        <taxon>Tracheophyta</taxon>
        <taxon>Spermatophyta</taxon>
        <taxon>Magnoliopsida</taxon>
        <taxon>eudicotyledons</taxon>
        <taxon>Gunneridae</taxon>
        <taxon>Pentapetalae</taxon>
        <taxon>rosids</taxon>
        <taxon>fabids</taxon>
        <taxon>Fabales</taxon>
        <taxon>Fabaceae</taxon>
        <taxon>Papilionoideae</taxon>
        <taxon>50 kb inversion clade</taxon>
        <taxon>NPAAA clade</taxon>
        <taxon>Hologalegina</taxon>
        <taxon>IRL clade</taxon>
        <taxon>Cicereae</taxon>
        <taxon>Cicer</taxon>
    </lineage>
</organism>
<accession>A0A1S2XHX0</accession>
<dbReference type="RefSeq" id="XP_004489618.1">
    <property type="nucleotide sequence ID" value="XM_004489561.1"/>
</dbReference>
<dbReference type="PANTHER" id="PTHR46033">
    <property type="entry name" value="PROTEIN MAIN-LIKE 2"/>
    <property type="match status" value="1"/>
</dbReference>
<feature type="region of interest" description="Disordered" evidence="1">
    <location>
        <begin position="61"/>
        <end position="143"/>
    </location>
</feature>
<reference evidence="3" key="1">
    <citation type="journal article" date="2013" name="Nat. Biotechnol.">
        <title>Draft genome sequence of chickpea (Cicer arietinum) provides a resource for trait improvement.</title>
        <authorList>
            <person name="Varshney R.K."/>
            <person name="Song C."/>
            <person name="Saxena R.K."/>
            <person name="Azam S."/>
            <person name="Yu S."/>
            <person name="Sharpe A.G."/>
            <person name="Cannon S."/>
            <person name="Baek J."/>
            <person name="Rosen B.D."/>
            <person name="Tar'an B."/>
            <person name="Millan T."/>
            <person name="Zhang X."/>
            <person name="Ramsay L.D."/>
            <person name="Iwata A."/>
            <person name="Wang Y."/>
            <person name="Nelson W."/>
            <person name="Farmer A.D."/>
            <person name="Gaur P.M."/>
            <person name="Soderlund C."/>
            <person name="Penmetsa R.V."/>
            <person name="Xu C."/>
            <person name="Bharti A.K."/>
            <person name="He W."/>
            <person name="Winter P."/>
            <person name="Zhao S."/>
            <person name="Hane J.K."/>
            <person name="Carrasquilla-Garcia N."/>
            <person name="Condie J.A."/>
            <person name="Upadhyaya H.D."/>
            <person name="Luo M.C."/>
            <person name="Thudi M."/>
            <person name="Gowda C.L."/>
            <person name="Singh N.P."/>
            <person name="Lichtenzveig J."/>
            <person name="Gali K.K."/>
            <person name="Rubio J."/>
            <person name="Nadarajan N."/>
            <person name="Dolezel J."/>
            <person name="Bansal K.C."/>
            <person name="Xu X."/>
            <person name="Edwards D."/>
            <person name="Zhang G."/>
            <person name="Kahl G."/>
            <person name="Gil J."/>
            <person name="Singh K.B."/>
            <person name="Datta S.K."/>
            <person name="Jackson S.A."/>
            <person name="Wang J."/>
            <person name="Cook D.R."/>
        </authorList>
    </citation>
    <scope>NUCLEOTIDE SEQUENCE [LARGE SCALE GENOMIC DNA]</scope>
    <source>
        <strain evidence="3">cv. CDC Frontier</strain>
    </source>
</reference>
<proteinExistence type="predicted"/>
<evidence type="ECO:0000259" key="2">
    <source>
        <dbReference type="Pfam" id="PF10536"/>
    </source>
</evidence>
<dbReference type="Pfam" id="PF10536">
    <property type="entry name" value="PMD"/>
    <property type="match status" value="1"/>
</dbReference>
<dbReference type="OrthoDB" id="1846117at2759"/>
<gene>
    <name evidence="4" type="primary">LOC101507972</name>
</gene>
<dbReference type="InterPro" id="IPR019557">
    <property type="entry name" value="AminoTfrase-like_pln_mobile"/>
</dbReference>
<name>A0A1S2XHX0_CICAR</name>
<sequence>MGFTYVNSDHVGRRELSSRGLMEFTYANSVQVGDGVHVREHNSQMVRTMFTDIEGRVILDQGTNREGRVRPTASARAHRAQRELRGQRRLRNQQAEHAQPKQGRAEEAQADEAQPEEVQADDAQPEVVQADEAQPEADDGYPCGPVDRSVLRTYGYHVVTRLWDGVDREDLRVFSNGKKLKEAVIENQEVEELVESSGLYTLLKCSYEMIDKGLISAFVERWHRDTNNFHLPIGEMTITLDNVSSLLHIPITGAFFIVNIFNKDDAAELLGELLGVSLAAAYAEFNLTRTTIVQYSWLLDVYHQGCADQHWQMAARAFLLFLVGCTLFSDKSAFEVSVAYLECFRDLNSCGGYAWGAVALAYLYDNLRDASMHQTITVSGYLTLLQAWVYEHFPALCANCCRLSHIYDEEYPRALRWKPKRDKGLVIPFRKALDEIDVDGICWTPYREHRPKRPFEVVSLFRWWIRWGPKMYAHLPDRVLRQYGHVQTIPSSSLEIVG</sequence>
<dbReference type="Proteomes" id="UP000087171">
    <property type="component" value="Chromosome Ca2"/>
</dbReference>